<keyword evidence="2" id="KW-0805">Transcription regulation</keyword>
<dbReference type="Gene3D" id="1.10.1740.10">
    <property type="match status" value="1"/>
</dbReference>
<dbReference type="InterPro" id="IPR013249">
    <property type="entry name" value="RNA_pol_sigma70_r4_t2"/>
</dbReference>
<evidence type="ECO:0000313" key="7">
    <source>
        <dbReference type="EMBL" id="SKC81537.1"/>
    </source>
</evidence>
<dbReference type="OrthoDB" id="665113at2"/>
<evidence type="ECO:0000313" key="8">
    <source>
        <dbReference type="Proteomes" id="UP000190961"/>
    </source>
</evidence>
<dbReference type="Gene3D" id="1.10.10.10">
    <property type="entry name" value="Winged helix-like DNA-binding domain superfamily/Winged helix DNA-binding domain"/>
    <property type="match status" value="1"/>
</dbReference>
<dbReference type="SUPFAM" id="SSF88659">
    <property type="entry name" value="Sigma3 and sigma4 domains of RNA polymerase sigma factors"/>
    <property type="match status" value="1"/>
</dbReference>
<keyword evidence="8" id="KW-1185">Reference proteome</keyword>
<dbReference type="AlphaFoldDB" id="A0A1T5LZY8"/>
<evidence type="ECO:0000256" key="3">
    <source>
        <dbReference type="ARBA" id="ARBA00023082"/>
    </source>
</evidence>
<dbReference type="InterPro" id="IPR014284">
    <property type="entry name" value="RNA_pol_sigma-70_dom"/>
</dbReference>
<evidence type="ECO:0000259" key="5">
    <source>
        <dbReference type="Pfam" id="PF04542"/>
    </source>
</evidence>
<dbReference type="NCBIfam" id="TIGR02985">
    <property type="entry name" value="Sig70_bacteroi1"/>
    <property type="match status" value="1"/>
</dbReference>
<dbReference type="SUPFAM" id="SSF88946">
    <property type="entry name" value="Sigma2 domain of RNA polymerase sigma factors"/>
    <property type="match status" value="1"/>
</dbReference>
<dbReference type="GO" id="GO:0006352">
    <property type="term" value="P:DNA-templated transcription initiation"/>
    <property type="evidence" value="ECO:0007669"/>
    <property type="project" value="InterPro"/>
</dbReference>
<dbReference type="NCBIfam" id="TIGR02937">
    <property type="entry name" value="sigma70-ECF"/>
    <property type="match status" value="1"/>
</dbReference>
<sequence>MGEIRSFEILSEERFAEIYHALWRKLYSVAYNHLRDKTVAQELVQDVFVKLWLNRKNIKQVENAEAYLLTAIRNKIYDHFDSVACRKKHYKLALEDFSEELNAVEDVVVFNEGMSVINDELDKMPEKTQAVFRLSKFHRYSNDEIAEKTQLSSKAVEYHITQAIKRLRIRLAMFLSEILIFCLAVL</sequence>
<dbReference type="InterPro" id="IPR013324">
    <property type="entry name" value="RNA_pol_sigma_r3/r4-like"/>
</dbReference>
<accession>A0A1T5LZY8</accession>
<name>A0A1T5LZY8_9BACT</name>
<dbReference type="RefSeq" id="WP_079688541.1">
    <property type="nucleotide sequence ID" value="NZ_FUZU01000003.1"/>
</dbReference>
<evidence type="ECO:0000256" key="1">
    <source>
        <dbReference type="ARBA" id="ARBA00010641"/>
    </source>
</evidence>
<evidence type="ECO:0000259" key="6">
    <source>
        <dbReference type="Pfam" id="PF08281"/>
    </source>
</evidence>
<gene>
    <name evidence="7" type="ORF">SAMN05660236_3970</name>
</gene>
<dbReference type="STRING" id="688867.SAMN05660236_3970"/>
<dbReference type="Pfam" id="PF08281">
    <property type="entry name" value="Sigma70_r4_2"/>
    <property type="match status" value="1"/>
</dbReference>
<dbReference type="GO" id="GO:0016987">
    <property type="term" value="F:sigma factor activity"/>
    <property type="evidence" value="ECO:0007669"/>
    <property type="project" value="UniProtKB-KW"/>
</dbReference>
<dbReference type="InterPro" id="IPR013325">
    <property type="entry name" value="RNA_pol_sigma_r2"/>
</dbReference>
<dbReference type="PANTHER" id="PTHR43133">
    <property type="entry name" value="RNA POLYMERASE ECF-TYPE SIGMA FACTO"/>
    <property type="match status" value="1"/>
</dbReference>
<evidence type="ECO:0000256" key="4">
    <source>
        <dbReference type="ARBA" id="ARBA00023163"/>
    </source>
</evidence>
<dbReference type="Proteomes" id="UP000190961">
    <property type="component" value="Unassembled WGS sequence"/>
</dbReference>
<dbReference type="InterPro" id="IPR014327">
    <property type="entry name" value="RNA_pol_sigma70_bacteroid"/>
</dbReference>
<dbReference type="EMBL" id="FUZU01000003">
    <property type="protein sequence ID" value="SKC81537.1"/>
    <property type="molecule type" value="Genomic_DNA"/>
</dbReference>
<feature type="domain" description="RNA polymerase sigma-70 region 2" evidence="5">
    <location>
        <begin position="19"/>
        <end position="80"/>
    </location>
</feature>
<proteinExistence type="inferred from homology"/>
<keyword evidence="4" id="KW-0804">Transcription</keyword>
<dbReference type="Pfam" id="PF04542">
    <property type="entry name" value="Sigma70_r2"/>
    <property type="match status" value="1"/>
</dbReference>
<dbReference type="InterPro" id="IPR036388">
    <property type="entry name" value="WH-like_DNA-bd_sf"/>
</dbReference>
<evidence type="ECO:0000256" key="2">
    <source>
        <dbReference type="ARBA" id="ARBA00023015"/>
    </source>
</evidence>
<dbReference type="GO" id="GO:0003677">
    <property type="term" value="F:DNA binding"/>
    <property type="evidence" value="ECO:0007669"/>
    <property type="project" value="InterPro"/>
</dbReference>
<dbReference type="PANTHER" id="PTHR43133:SF46">
    <property type="entry name" value="RNA POLYMERASE SIGMA-70 FACTOR ECF SUBFAMILY"/>
    <property type="match status" value="1"/>
</dbReference>
<organism evidence="7 8">
    <name type="scientific">Ohtaekwangia koreensis</name>
    <dbReference type="NCBI Taxonomy" id="688867"/>
    <lineage>
        <taxon>Bacteria</taxon>
        <taxon>Pseudomonadati</taxon>
        <taxon>Bacteroidota</taxon>
        <taxon>Cytophagia</taxon>
        <taxon>Cytophagales</taxon>
        <taxon>Fulvivirgaceae</taxon>
        <taxon>Ohtaekwangia</taxon>
    </lineage>
</organism>
<comment type="similarity">
    <text evidence="1">Belongs to the sigma-70 factor family. ECF subfamily.</text>
</comment>
<dbReference type="InterPro" id="IPR039425">
    <property type="entry name" value="RNA_pol_sigma-70-like"/>
</dbReference>
<dbReference type="InterPro" id="IPR007627">
    <property type="entry name" value="RNA_pol_sigma70_r2"/>
</dbReference>
<feature type="domain" description="RNA polymerase sigma factor 70 region 4 type 2" evidence="6">
    <location>
        <begin position="119"/>
        <end position="167"/>
    </location>
</feature>
<reference evidence="7 8" key="1">
    <citation type="submission" date="2017-02" db="EMBL/GenBank/DDBJ databases">
        <authorList>
            <person name="Peterson S.W."/>
        </authorList>
    </citation>
    <scope>NUCLEOTIDE SEQUENCE [LARGE SCALE GENOMIC DNA]</scope>
    <source>
        <strain evidence="7 8">DSM 25262</strain>
    </source>
</reference>
<protein>
    <submittedName>
        <fullName evidence="7">RNA polymerase sigma-70 factor, ECF subfamily</fullName>
    </submittedName>
</protein>
<keyword evidence="3" id="KW-0731">Sigma factor</keyword>